<feature type="domain" description="FP protein C-terminal" evidence="1">
    <location>
        <begin position="146"/>
        <end position="198"/>
    </location>
</feature>
<gene>
    <name evidence="2" type="ORF">LSINAPIS_LOCUS13296</name>
</gene>
<keyword evidence="3" id="KW-1185">Reference proteome</keyword>
<sequence length="202" mass="22535">MSARRGAGGSSSSSLLDASFSGGVPYTSSDDAESFGETSCDGGRLQENNGEKLLHVVITLAQKIGFSLEERDIVNAYRLGARINAVESRRAGSEGTQLLRAVVVRLTRRYLRDEFLHAARVRRGVDTMGMGLGGEPRRFYVNEHLTRVNRKLFYLAREELARQRNWRFVGTRGGIICARRDQKSSVHVIRSEQDISKVFGKE</sequence>
<dbReference type="AlphaFoldDB" id="A0A5E4QYW9"/>
<accession>A0A5E4QYW9</accession>
<evidence type="ECO:0000259" key="1">
    <source>
        <dbReference type="Pfam" id="PF25298"/>
    </source>
</evidence>
<evidence type="ECO:0000313" key="3">
    <source>
        <dbReference type="Proteomes" id="UP000324832"/>
    </source>
</evidence>
<organism evidence="2 3">
    <name type="scientific">Leptidea sinapis</name>
    <dbReference type="NCBI Taxonomy" id="189913"/>
    <lineage>
        <taxon>Eukaryota</taxon>
        <taxon>Metazoa</taxon>
        <taxon>Ecdysozoa</taxon>
        <taxon>Arthropoda</taxon>
        <taxon>Hexapoda</taxon>
        <taxon>Insecta</taxon>
        <taxon>Pterygota</taxon>
        <taxon>Neoptera</taxon>
        <taxon>Endopterygota</taxon>
        <taxon>Lepidoptera</taxon>
        <taxon>Glossata</taxon>
        <taxon>Ditrysia</taxon>
        <taxon>Papilionoidea</taxon>
        <taxon>Pieridae</taxon>
        <taxon>Dismorphiinae</taxon>
        <taxon>Leptidea</taxon>
    </lineage>
</organism>
<name>A0A5E4QYW9_9NEOP</name>
<dbReference type="InterPro" id="IPR057251">
    <property type="entry name" value="FP_C"/>
</dbReference>
<evidence type="ECO:0000313" key="2">
    <source>
        <dbReference type="EMBL" id="VVD03272.1"/>
    </source>
</evidence>
<dbReference type="EMBL" id="FZQP02006665">
    <property type="protein sequence ID" value="VVD03272.1"/>
    <property type="molecule type" value="Genomic_DNA"/>
</dbReference>
<dbReference type="Pfam" id="PF25298">
    <property type="entry name" value="Baculo_FP_2nd"/>
    <property type="match status" value="1"/>
</dbReference>
<protein>
    <recommendedName>
        <fullName evidence="1">FP protein C-terminal domain-containing protein</fullName>
    </recommendedName>
</protein>
<reference evidence="2 3" key="1">
    <citation type="submission" date="2017-07" db="EMBL/GenBank/DDBJ databases">
        <authorList>
            <person name="Talla V."/>
            <person name="Backstrom N."/>
        </authorList>
    </citation>
    <scope>NUCLEOTIDE SEQUENCE [LARGE SCALE GENOMIC DNA]</scope>
</reference>
<dbReference type="Proteomes" id="UP000324832">
    <property type="component" value="Unassembled WGS sequence"/>
</dbReference>
<proteinExistence type="predicted"/>